<organism evidence="10 11">
    <name type="scientific">Telmatospirillum siberiense</name>
    <dbReference type="NCBI Taxonomy" id="382514"/>
    <lineage>
        <taxon>Bacteria</taxon>
        <taxon>Pseudomonadati</taxon>
        <taxon>Pseudomonadota</taxon>
        <taxon>Alphaproteobacteria</taxon>
        <taxon>Rhodospirillales</taxon>
        <taxon>Rhodospirillaceae</taxon>
        <taxon>Telmatospirillum</taxon>
    </lineage>
</organism>
<protein>
    <submittedName>
        <fullName evidence="10">ABC transporter permease</fullName>
    </submittedName>
</protein>
<dbReference type="Gene3D" id="1.10.3720.10">
    <property type="entry name" value="MetI-like"/>
    <property type="match status" value="1"/>
</dbReference>
<reference evidence="11" key="1">
    <citation type="submission" date="2017-12" db="EMBL/GenBank/DDBJ databases">
        <title>Draft genome sequence of Telmatospirillum siberiense 26-4b1T, an acidotolerant peatland alphaproteobacterium potentially involved in sulfur cycling.</title>
        <authorList>
            <person name="Hausmann B."/>
            <person name="Pjevac P."/>
            <person name="Schreck K."/>
            <person name="Herbold C.W."/>
            <person name="Daims H."/>
            <person name="Wagner M."/>
            <person name="Pester M."/>
            <person name="Loy A."/>
        </authorList>
    </citation>
    <scope>NUCLEOTIDE SEQUENCE [LARGE SCALE GENOMIC DNA]</scope>
    <source>
        <strain evidence="11">26-4b1</strain>
    </source>
</reference>
<dbReference type="CDD" id="cd06261">
    <property type="entry name" value="TM_PBP2"/>
    <property type="match status" value="1"/>
</dbReference>
<dbReference type="PANTHER" id="PTHR43357:SF4">
    <property type="entry name" value="INNER MEMBRANE ABC TRANSPORTER PERMEASE PROTEIN YDCV"/>
    <property type="match status" value="1"/>
</dbReference>
<evidence type="ECO:0000256" key="1">
    <source>
        <dbReference type="ARBA" id="ARBA00004429"/>
    </source>
</evidence>
<keyword evidence="11" id="KW-1185">Reference proteome</keyword>
<dbReference type="RefSeq" id="WP_101250994.1">
    <property type="nucleotide sequence ID" value="NZ_PIUM01000013.1"/>
</dbReference>
<dbReference type="PROSITE" id="PS50928">
    <property type="entry name" value="ABC_TM1"/>
    <property type="match status" value="1"/>
</dbReference>
<dbReference type="InterPro" id="IPR000515">
    <property type="entry name" value="MetI-like"/>
</dbReference>
<evidence type="ECO:0000313" key="10">
    <source>
        <dbReference type="EMBL" id="PKU24199.1"/>
    </source>
</evidence>
<feature type="transmembrane region" description="Helical" evidence="8">
    <location>
        <begin position="240"/>
        <end position="260"/>
    </location>
</feature>
<feature type="transmembrane region" description="Helical" evidence="8">
    <location>
        <begin position="140"/>
        <end position="164"/>
    </location>
</feature>
<keyword evidence="5 8" id="KW-0812">Transmembrane</keyword>
<dbReference type="EMBL" id="PIUM01000013">
    <property type="protein sequence ID" value="PKU24199.1"/>
    <property type="molecule type" value="Genomic_DNA"/>
</dbReference>
<dbReference type="Pfam" id="PF00528">
    <property type="entry name" value="BPD_transp_1"/>
    <property type="match status" value="1"/>
</dbReference>
<keyword evidence="7 8" id="KW-0472">Membrane</keyword>
<feature type="domain" description="ABC transmembrane type-1" evidence="9">
    <location>
        <begin position="72"/>
        <end position="261"/>
    </location>
</feature>
<keyword evidence="2 8" id="KW-0813">Transport</keyword>
<name>A0A2N3PUW5_9PROT</name>
<proteinExistence type="inferred from homology"/>
<accession>A0A2N3PUW5</accession>
<evidence type="ECO:0000256" key="8">
    <source>
        <dbReference type="RuleBase" id="RU363032"/>
    </source>
</evidence>
<comment type="similarity">
    <text evidence="8">Belongs to the binding-protein-dependent transport system permease family.</text>
</comment>
<dbReference type="SUPFAM" id="SSF161098">
    <property type="entry name" value="MetI-like"/>
    <property type="match status" value="1"/>
</dbReference>
<evidence type="ECO:0000256" key="7">
    <source>
        <dbReference type="ARBA" id="ARBA00023136"/>
    </source>
</evidence>
<keyword evidence="3" id="KW-1003">Cell membrane</keyword>
<evidence type="ECO:0000256" key="2">
    <source>
        <dbReference type="ARBA" id="ARBA00022448"/>
    </source>
</evidence>
<feature type="transmembrane region" description="Helical" evidence="8">
    <location>
        <begin position="12"/>
        <end position="40"/>
    </location>
</feature>
<evidence type="ECO:0000256" key="6">
    <source>
        <dbReference type="ARBA" id="ARBA00022989"/>
    </source>
</evidence>
<evidence type="ECO:0000259" key="9">
    <source>
        <dbReference type="PROSITE" id="PS50928"/>
    </source>
</evidence>
<sequence>MDKTRRRLDRWSYWTVILLLAALGLLMLALPSLIVVATSLTSGYSLRFPPPGLSLRWYRSLLFDSPDITAAFVTSLKLAAAATAIATVLGVAAAIGLGRRGAPWARLLEALFLSPLTIPSLALGLGILVLFNLFSAGLSFASLLTGHVALCAPYIVFTTSASYAQLDPTWLDASRSLGASPFFTFRRVVLPNILPGILSGAFIAFMNSFDNVALSLFLSDGRSEVLPIRLWHIIEDSLDVRAAAASGVLIAITVLSMLLMERVAGTSRFLR</sequence>
<keyword evidence="6 8" id="KW-1133">Transmembrane helix</keyword>
<feature type="transmembrane region" description="Helical" evidence="8">
    <location>
        <begin position="78"/>
        <end position="98"/>
    </location>
</feature>
<dbReference type="GO" id="GO:0005886">
    <property type="term" value="C:plasma membrane"/>
    <property type="evidence" value="ECO:0007669"/>
    <property type="project" value="UniProtKB-SubCell"/>
</dbReference>
<dbReference type="Proteomes" id="UP000233293">
    <property type="component" value="Unassembled WGS sequence"/>
</dbReference>
<dbReference type="InterPro" id="IPR035906">
    <property type="entry name" value="MetI-like_sf"/>
</dbReference>
<dbReference type="PANTHER" id="PTHR43357">
    <property type="entry name" value="INNER MEMBRANE ABC TRANSPORTER PERMEASE PROTEIN YDCV"/>
    <property type="match status" value="1"/>
</dbReference>
<evidence type="ECO:0000256" key="5">
    <source>
        <dbReference type="ARBA" id="ARBA00022692"/>
    </source>
</evidence>
<evidence type="ECO:0000256" key="3">
    <source>
        <dbReference type="ARBA" id="ARBA00022475"/>
    </source>
</evidence>
<evidence type="ECO:0000256" key="4">
    <source>
        <dbReference type="ARBA" id="ARBA00022519"/>
    </source>
</evidence>
<keyword evidence="4" id="KW-0997">Cell inner membrane</keyword>
<dbReference type="OrthoDB" id="9815533at2"/>
<gene>
    <name evidence="10" type="ORF">CWS72_12775</name>
</gene>
<evidence type="ECO:0000313" key="11">
    <source>
        <dbReference type="Proteomes" id="UP000233293"/>
    </source>
</evidence>
<comment type="subcellular location">
    <subcellularLocation>
        <location evidence="1">Cell inner membrane</location>
        <topology evidence="1">Multi-pass membrane protein</topology>
    </subcellularLocation>
    <subcellularLocation>
        <location evidence="8">Cell membrane</location>
        <topology evidence="8">Multi-pass membrane protein</topology>
    </subcellularLocation>
</comment>
<dbReference type="GO" id="GO:0055085">
    <property type="term" value="P:transmembrane transport"/>
    <property type="evidence" value="ECO:0007669"/>
    <property type="project" value="InterPro"/>
</dbReference>
<comment type="caution">
    <text evidence="10">The sequence shown here is derived from an EMBL/GenBank/DDBJ whole genome shotgun (WGS) entry which is preliminary data.</text>
</comment>
<dbReference type="AlphaFoldDB" id="A0A2N3PUW5"/>
<feature type="transmembrane region" description="Helical" evidence="8">
    <location>
        <begin position="185"/>
        <end position="206"/>
    </location>
</feature>
<feature type="transmembrane region" description="Helical" evidence="8">
    <location>
        <begin position="110"/>
        <end position="134"/>
    </location>
</feature>